<gene>
    <name evidence="1" type="ORF">JTE90_026301</name>
</gene>
<name>A0AAV6U6V6_9ARAC</name>
<reference evidence="1 2" key="1">
    <citation type="journal article" date="2022" name="Nat. Ecol. Evol.">
        <title>A masculinizing supergene underlies an exaggerated male reproductive morph in a spider.</title>
        <authorList>
            <person name="Hendrickx F."/>
            <person name="De Corte Z."/>
            <person name="Sonet G."/>
            <person name="Van Belleghem S.M."/>
            <person name="Kostlbacher S."/>
            <person name="Vangestel C."/>
        </authorList>
    </citation>
    <scope>NUCLEOTIDE SEQUENCE [LARGE SCALE GENOMIC DNA]</scope>
    <source>
        <strain evidence="1">W744_W776</strain>
    </source>
</reference>
<dbReference type="EMBL" id="JAFNEN010000627">
    <property type="protein sequence ID" value="KAG8179401.1"/>
    <property type="molecule type" value="Genomic_DNA"/>
</dbReference>
<comment type="caution">
    <text evidence="1">The sequence shown here is derived from an EMBL/GenBank/DDBJ whole genome shotgun (WGS) entry which is preliminary data.</text>
</comment>
<sequence>MAAIRNARHDPDSESPIDYVQIDGLVVLKIIKHCHEEGGWVFLMWPREFCLDWVWTTDWKSQTASHIQGTPMRKTLMK</sequence>
<keyword evidence="2" id="KW-1185">Reference proteome</keyword>
<proteinExistence type="predicted"/>
<organism evidence="1 2">
    <name type="scientific">Oedothorax gibbosus</name>
    <dbReference type="NCBI Taxonomy" id="931172"/>
    <lineage>
        <taxon>Eukaryota</taxon>
        <taxon>Metazoa</taxon>
        <taxon>Ecdysozoa</taxon>
        <taxon>Arthropoda</taxon>
        <taxon>Chelicerata</taxon>
        <taxon>Arachnida</taxon>
        <taxon>Araneae</taxon>
        <taxon>Araneomorphae</taxon>
        <taxon>Entelegynae</taxon>
        <taxon>Araneoidea</taxon>
        <taxon>Linyphiidae</taxon>
        <taxon>Erigoninae</taxon>
        <taxon>Oedothorax</taxon>
    </lineage>
</organism>
<accession>A0AAV6U6V6</accession>
<evidence type="ECO:0000313" key="2">
    <source>
        <dbReference type="Proteomes" id="UP000827092"/>
    </source>
</evidence>
<feature type="non-terminal residue" evidence="1">
    <location>
        <position position="78"/>
    </location>
</feature>
<dbReference type="Proteomes" id="UP000827092">
    <property type="component" value="Unassembled WGS sequence"/>
</dbReference>
<evidence type="ECO:0000313" key="1">
    <source>
        <dbReference type="EMBL" id="KAG8179401.1"/>
    </source>
</evidence>
<dbReference type="AlphaFoldDB" id="A0AAV6U6V6"/>
<protein>
    <submittedName>
        <fullName evidence="1">Uncharacterized protein</fullName>
    </submittedName>
</protein>